<name>A0A5B9MMK0_9BACT</name>
<keyword evidence="1" id="KW-1133">Transmembrane helix</keyword>
<evidence type="ECO:0008006" key="4">
    <source>
        <dbReference type="Google" id="ProtNLM"/>
    </source>
</evidence>
<keyword evidence="3" id="KW-1185">Reference proteome</keyword>
<accession>A0A5B9MMK0</accession>
<dbReference type="RefSeq" id="WP_147870358.1">
    <property type="nucleotide sequence ID" value="NZ_CP036264.1"/>
</dbReference>
<feature type="transmembrane region" description="Helical" evidence="1">
    <location>
        <begin position="101"/>
        <end position="125"/>
    </location>
</feature>
<keyword evidence="1" id="KW-0812">Transmembrane</keyword>
<sequence length="185" mass="20343">MKVISLNCNHCGAPLDVPAKARFATCGFCQAKLAVEHVGNSYSTSVLDELKETTEKIARDVAEMKSSSEIKELDERWQRERLSHMVTGKHGQQSLPTKTGAVAGGIMIAAFGLFWTIMAAGITSAGARVGAPGVVRIFPLFGVLFIGFGIFIAFRIFSRADAYERANKKYLDQRRELAREQTRTD</sequence>
<dbReference type="Proteomes" id="UP000321353">
    <property type="component" value="Chromosome"/>
</dbReference>
<proteinExistence type="predicted"/>
<gene>
    <name evidence="2" type="ORF">Mal15_53370</name>
</gene>
<evidence type="ECO:0000313" key="2">
    <source>
        <dbReference type="EMBL" id="QEG01261.1"/>
    </source>
</evidence>
<feature type="transmembrane region" description="Helical" evidence="1">
    <location>
        <begin position="137"/>
        <end position="157"/>
    </location>
</feature>
<protein>
    <recommendedName>
        <fullName evidence="4">Zinc ribbon domain-containing protein</fullName>
    </recommendedName>
</protein>
<dbReference type="EMBL" id="CP036264">
    <property type="protein sequence ID" value="QEG01261.1"/>
    <property type="molecule type" value="Genomic_DNA"/>
</dbReference>
<dbReference type="KEGG" id="smam:Mal15_53370"/>
<keyword evidence="1" id="KW-0472">Membrane</keyword>
<evidence type="ECO:0000313" key="3">
    <source>
        <dbReference type="Proteomes" id="UP000321353"/>
    </source>
</evidence>
<reference evidence="2 3" key="1">
    <citation type="submission" date="2019-02" db="EMBL/GenBank/DDBJ databases">
        <title>Planctomycetal bacteria perform biofilm scaping via a novel small molecule.</title>
        <authorList>
            <person name="Jeske O."/>
            <person name="Boedeker C."/>
            <person name="Wiegand S."/>
            <person name="Breitling P."/>
            <person name="Kallscheuer N."/>
            <person name="Jogler M."/>
            <person name="Rohde M."/>
            <person name="Petersen J."/>
            <person name="Medema M.H."/>
            <person name="Surup F."/>
            <person name="Jogler C."/>
        </authorList>
    </citation>
    <scope>NUCLEOTIDE SEQUENCE [LARGE SCALE GENOMIC DNA]</scope>
    <source>
        <strain evidence="2 3">Mal15</strain>
    </source>
</reference>
<organism evidence="2 3">
    <name type="scientific">Stieleria maiorica</name>
    <dbReference type="NCBI Taxonomy" id="2795974"/>
    <lineage>
        <taxon>Bacteria</taxon>
        <taxon>Pseudomonadati</taxon>
        <taxon>Planctomycetota</taxon>
        <taxon>Planctomycetia</taxon>
        <taxon>Pirellulales</taxon>
        <taxon>Pirellulaceae</taxon>
        <taxon>Stieleria</taxon>
    </lineage>
</organism>
<evidence type="ECO:0000256" key="1">
    <source>
        <dbReference type="SAM" id="Phobius"/>
    </source>
</evidence>
<dbReference type="AlphaFoldDB" id="A0A5B9MMK0"/>